<dbReference type="GeneID" id="81426318"/>
<dbReference type="Pfam" id="PF01266">
    <property type="entry name" value="DAO"/>
    <property type="match status" value="1"/>
</dbReference>
<proteinExistence type="predicted"/>
<dbReference type="PANTHER" id="PTHR13847:SF260">
    <property type="entry name" value="FAD DEPENDENT OXIDOREDUCTASE DOMAIN-CONTAINING PROTEIN"/>
    <property type="match status" value="1"/>
</dbReference>
<dbReference type="AlphaFoldDB" id="A0A9W9I1Q9"/>
<dbReference type="PANTHER" id="PTHR13847">
    <property type="entry name" value="SARCOSINE DEHYDROGENASE-RELATED"/>
    <property type="match status" value="1"/>
</dbReference>
<name>A0A9W9I1Q9_9EURO</name>
<dbReference type="InterPro" id="IPR036188">
    <property type="entry name" value="FAD/NAD-bd_sf"/>
</dbReference>
<dbReference type="Proteomes" id="UP001149163">
    <property type="component" value="Unassembled WGS sequence"/>
</dbReference>
<feature type="domain" description="FAD dependent oxidoreductase" evidence="1">
    <location>
        <begin position="46"/>
        <end position="402"/>
    </location>
</feature>
<evidence type="ECO:0000313" key="3">
    <source>
        <dbReference type="Proteomes" id="UP001149163"/>
    </source>
</evidence>
<dbReference type="RefSeq" id="XP_056542697.1">
    <property type="nucleotide sequence ID" value="XM_056687142.1"/>
</dbReference>
<dbReference type="OrthoDB" id="429143at2759"/>
<dbReference type="Gene3D" id="3.50.50.60">
    <property type="entry name" value="FAD/NAD(P)-binding domain"/>
    <property type="match status" value="1"/>
</dbReference>
<dbReference type="SUPFAM" id="SSF51905">
    <property type="entry name" value="FAD/NAD(P)-binding domain"/>
    <property type="match status" value="1"/>
</dbReference>
<evidence type="ECO:0000313" key="2">
    <source>
        <dbReference type="EMBL" id="KAJ5166236.1"/>
    </source>
</evidence>
<dbReference type="EMBL" id="JAPQKN010000003">
    <property type="protein sequence ID" value="KAJ5166236.1"/>
    <property type="molecule type" value="Genomic_DNA"/>
</dbReference>
<comment type="caution">
    <text evidence="2">The sequence shown here is derived from an EMBL/GenBank/DDBJ whole genome shotgun (WGS) entry which is preliminary data.</text>
</comment>
<dbReference type="GO" id="GO:0005737">
    <property type="term" value="C:cytoplasm"/>
    <property type="evidence" value="ECO:0007669"/>
    <property type="project" value="TreeGrafter"/>
</dbReference>
<dbReference type="Gene3D" id="3.30.9.10">
    <property type="entry name" value="D-Amino Acid Oxidase, subunit A, domain 2"/>
    <property type="match status" value="1"/>
</dbReference>
<sequence>MPTGLAQMSFGFPKKHNYSLSHWLQSVHGDALLDHRTTPELPQSVDIVIIGSGITGTLIAKNIVATWPEKKVIVLEARQFCSGATGRNTGHCKPDQWRGFKRYEGLFGTEQALKILQNEQQTWSDLVRYIRENEVDSAANANDIFESYKAAGGKVDNIKVTKDPMEAAKISGIKDAQACYAWSASTLHPWKLVAHIMRDNLRRGVNLQTNTLVTKITKSLRNDYRWIVQSERGQIECATVVYATNAYSSALEPSLRGLIVPTPHMCNKVIPPKTIQDRQGLENSYGVLLPKGDLFSINPRRNEGYPVLFGGSNPGQHELEKWLTENPDRCTDDGLLGFRSVTEAVQEFAEGQFKDWTYDPPDRTEAYKEAWSGIMGLSLDGVPFVGEVPGLASQWICAAYHGQYVKKAS</sequence>
<keyword evidence="3" id="KW-1185">Reference proteome</keyword>
<protein>
    <recommendedName>
        <fullName evidence="1">FAD dependent oxidoreductase domain-containing protein</fullName>
    </recommendedName>
</protein>
<accession>A0A9W9I1Q9</accession>
<reference evidence="2" key="1">
    <citation type="submission" date="2022-11" db="EMBL/GenBank/DDBJ databases">
        <authorList>
            <person name="Petersen C."/>
        </authorList>
    </citation>
    <scope>NUCLEOTIDE SEQUENCE</scope>
    <source>
        <strain evidence="2">IBT 26290</strain>
    </source>
</reference>
<evidence type="ECO:0000259" key="1">
    <source>
        <dbReference type="Pfam" id="PF01266"/>
    </source>
</evidence>
<gene>
    <name evidence="2" type="ORF">N7482_005017</name>
</gene>
<reference evidence="2" key="2">
    <citation type="journal article" date="2023" name="IMA Fungus">
        <title>Comparative genomic study of the Penicillium genus elucidates a diverse pangenome and 15 lateral gene transfer events.</title>
        <authorList>
            <person name="Petersen C."/>
            <person name="Sorensen T."/>
            <person name="Nielsen M.R."/>
            <person name="Sondergaard T.E."/>
            <person name="Sorensen J.L."/>
            <person name="Fitzpatrick D.A."/>
            <person name="Frisvad J.C."/>
            <person name="Nielsen K.L."/>
        </authorList>
    </citation>
    <scope>NUCLEOTIDE SEQUENCE</scope>
    <source>
        <strain evidence="2">IBT 26290</strain>
    </source>
</reference>
<organism evidence="2 3">
    <name type="scientific">Penicillium canariense</name>
    <dbReference type="NCBI Taxonomy" id="189055"/>
    <lineage>
        <taxon>Eukaryota</taxon>
        <taxon>Fungi</taxon>
        <taxon>Dikarya</taxon>
        <taxon>Ascomycota</taxon>
        <taxon>Pezizomycotina</taxon>
        <taxon>Eurotiomycetes</taxon>
        <taxon>Eurotiomycetidae</taxon>
        <taxon>Eurotiales</taxon>
        <taxon>Aspergillaceae</taxon>
        <taxon>Penicillium</taxon>
    </lineage>
</organism>
<dbReference type="InterPro" id="IPR006076">
    <property type="entry name" value="FAD-dep_OxRdtase"/>
</dbReference>